<accession>A0A4R6B5R0</accession>
<feature type="transmembrane region" description="Helical" evidence="1">
    <location>
        <begin position="262"/>
        <end position="279"/>
    </location>
</feature>
<reference evidence="3 4" key="1">
    <citation type="submission" date="2019-03" db="EMBL/GenBank/DDBJ databases">
        <title>Rhodobacteraceae bacterium SM1902, a new member of the family Rhodobacteraceae isolated from Yantai.</title>
        <authorList>
            <person name="Sun Y."/>
        </authorList>
    </citation>
    <scope>NUCLEOTIDE SEQUENCE [LARGE SCALE GENOMIC DNA]</scope>
    <source>
        <strain evidence="3 4">SM1902</strain>
    </source>
</reference>
<dbReference type="RefSeq" id="WP_133340847.1">
    <property type="nucleotide sequence ID" value="NZ_SMZO01000001.1"/>
</dbReference>
<keyword evidence="1" id="KW-1133">Transmembrane helix</keyword>
<feature type="transmembrane region" description="Helical" evidence="1">
    <location>
        <begin position="172"/>
        <end position="196"/>
    </location>
</feature>
<evidence type="ECO:0000256" key="1">
    <source>
        <dbReference type="SAM" id="Phobius"/>
    </source>
</evidence>
<keyword evidence="1" id="KW-0812">Transmembrane</keyword>
<dbReference type="InterPro" id="IPR000620">
    <property type="entry name" value="EamA_dom"/>
</dbReference>
<feature type="domain" description="EamA" evidence="2">
    <location>
        <begin position="6"/>
        <end position="137"/>
    </location>
</feature>
<dbReference type="EMBL" id="SMZO01000001">
    <property type="protein sequence ID" value="TDL91343.1"/>
    <property type="molecule type" value="Genomic_DNA"/>
</dbReference>
<gene>
    <name evidence="3" type="ORF">E2L05_00020</name>
</gene>
<name>A0A4R6B5R0_9RHOB</name>
<dbReference type="OrthoDB" id="7165334at2"/>
<feature type="transmembrane region" description="Helical" evidence="1">
    <location>
        <begin position="6"/>
        <end position="24"/>
    </location>
</feature>
<keyword evidence="4" id="KW-1185">Reference proteome</keyword>
<feature type="transmembrane region" description="Helical" evidence="1">
    <location>
        <begin position="36"/>
        <end position="54"/>
    </location>
</feature>
<keyword evidence="1" id="KW-0472">Membrane</keyword>
<organism evidence="3 4">
    <name type="scientific">Meridianimarinicoccus aquatilis</name>
    <dbReference type="NCBI Taxonomy" id="2552766"/>
    <lineage>
        <taxon>Bacteria</taxon>
        <taxon>Pseudomonadati</taxon>
        <taxon>Pseudomonadota</taxon>
        <taxon>Alphaproteobacteria</taxon>
        <taxon>Rhodobacterales</taxon>
        <taxon>Paracoccaceae</taxon>
        <taxon>Meridianimarinicoccus</taxon>
    </lineage>
</organism>
<protein>
    <submittedName>
        <fullName evidence="3">DMT family transporter</fullName>
    </submittedName>
</protein>
<dbReference type="Pfam" id="PF00892">
    <property type="entry name" value="EamA"/>
    <property type="match status" value="2"/>
</dbReference>
<comment type="caution">
    <text evidence="3">The sequence shown here is derived from an EMBL/GenBank/DDBJ whole genome shotgun (WGS) entry which is preliminary data.</text>
</comment>
<dbReference type="GO" id="GO:0016020">
    <property type="term" value="C:membrane"/>
    <property type="evidence" value="ECO:0007669"/>
    <property type="project" value="InterPro"/>
</dbReference>
<dbReference type="InterPro" id="IPR037185">
    <property type="entry name" value="EmrE-like"/>
</dbReference>
<sequence>MENINGILFMVAAMGGFALEDMFIKLVSANLPTSQILLVLGIGGTAIFGLWAVLRGDSLFAPAMFTRTMMLRNLGEMIGTVCFVTAITLTPLASASAILQATPLAVTLGAAVFLGAPVGWLRWTAILVGFVGVLMVVRPGLAGFQPASLFAVGSVIALATRDLCTRVAPTGISSIVLSAYGFGMMPIAGLLLLPFGDGPQLPTLGQSGYLLGALIAGMLGYYALTSAVRMGDVAVVTPFRYSRLIFAIGIGIAVFGEMPDHWTLIGASIIISSGLYTLLREQRLRRSAARPLATSMPPR</sequence>
<evidence type="ECO:0000313" key="3">
    <source>
        <dbReference type="EMBL" id="TDL91343.1"/>
    </source>
</evidence>
<evidence type="ECO:0000313" key="4">
    <source>
        <dbReference type="Proteomes" id="UP000294562"/>
    </source>
</evidence>
<proteinExistence type="predicted"/>
<feature type="transmembrane region" description="Helical" evidence="1">
    <location>
        <begin position="111"/>
        <end position="137"/>
    </location>
</feature>
<dbReference type="Proteomes" id="UP000294562">
    <property type="component" value="Unassembled WGS sequence"/>
</dbReference>
<feature type="transmembrane region" description="Helical" evidence="1">
    <location>
        <begin position="208"/>
        <end position="228"/>
    </location>
</feature>
<feature type="domain" description="EamA" evidence="2">
    <location>
        <begin position="147"/>
        <end position="273"/>
    </location>
</feature>
<feature type="transmembrane region" description="Helical" evidence="1">
    <location>
        <begin position="74"/>
        <end position="99"/>
    </location>
</feature>
<dbReference type="SUPFAM" id="SSF103481">
    <property type="entry name" value="Multidrug resistance efflux transporter EmrE"/>
    <property type="match status" value="2"/>
</dbReference>
<dbReference type="PANTHER" id="PTHR22911:SF135">
    <property type="entry name" value="BLR4310 PROTEIN"/>
    <property type="match status" value="1"/>
</dbReference>
<evidence type="ECO:0000259" key="2">
    <source>
        <dbReference type="Pfam" id="PF00892"/>
    </source>
</evidence>
<dbReference type="AlphaFoldDB" id="A0A4R6B5R0"/>
<dbReference type="PANTHER" id="PTHR22911">
    <property type="entry name" value="ACYL-MALONYL CONDENSING ENZYME-RELATED"/>
    <property type="match status" value="1"/>
</dbReference>
<feature type="transmembrane region" description="Helical" evidence="1">
    <location>
        <begin position="240"/>
        <end position="256"/>
    </location>
</feature>